<gene>
    <name evidence="2" type="ORF">DAY19_04940</name>
</gene>
<dbReference type="Proteomes" id="UP000443582">
    <property type="component" value="Unassembled WGS sequence"/>
</dbReference>
<evidence type="ECO:0000313" key="3">
    <source>
        <dbReference type="Proteomes" id="UP000443582"/>
    </source>
</evidence>
<organism evidence="2 3">
    <name type="scientific">Halobacteriovorax vibrionivorans</name>
    <dbReference type="NCBI Taxonomy" id="2152716"/>
    <lineage>
        <taxon>Bacteria</taxon>
        <taxon>Pseudomonadati</taxon>
        <taxon>Bdellovibrionota</taxon>
        <taxon>Bacteriovoracia</taxon>
        <taxon>Bacteriovoracales</taxon>
        <taxon>Halobacteriovoraceae</taxon>
        <taxon>Halobacteriovorax</taxon>
    </lineage>
</organism>
<evidence type="ECO:0000256" key="1">
    <source>
        <dbReference type="SAM" id="SignalP"/>
    </source>
</evidence>
<reference evidence="3" key="1">
    <citation type="journal article" date="2019" name="Int. J. Syst. Evol. Microbiol.">
        <title>Halobacteriovorax valvorus sp. nov., a novel prokaryotic predator isolated from coastal seawater of China.</title>
        <authorList>
            <person name="Chen M.-X."/>
        </authorList>
    </citation>
    <scope>NUCLEOTIDE SEQUENCE [LARGE SCALE GENOMIC DNA]</scope>
    <source>
        <strain evidence="3">BL9</strain>
    </source>
</reference>
<feature type="signal peptide" evidence="1">
    <location>
        <begin position="1"/>
        <end position="19"/>
    </location>
</feature>
<feature type="chain" id="PRO_5045266575" description="Lipoprotein" evidence="1">
    <location>
        <begin position="20"/>
        <end position="192"/>
    </location>
</feature>
<accession>A0ABY0IJJ4</accession>
<proteinExistence type="predicted"/>
<sequence>MIRLACLLALLLTITSCSSGPKEREFELDYKVINASQKVEPVWLEDIKKYEGDSGYHYFLSQSENRNRRLCIKSATARSTAVIAAEVSQEISNDYTEVTSLDNDSEEVKTFYEKLTQTVRTKVSGVRVKEQYWEKRQKKSGEELTGSPYYACFSVVGIKEETLDRAKKAAQESAIVLAPSDKKEELREKFED</sequence>
<dbReference type="RefSeq" id="WP_114706064.1">
    <property type="nucleotide sequence ID" value="NZ_QDKL01000001.1"/>
</dbReference>
<keyword evidence="1" id="KW-0732">Signal</keyword>
<protein>
    <recommendedName>
        <fullName evidence="4">Lipoprotein</fullName>
    </recommendedName>
</protein>
<name>A0ABY0IJJ4_9BACT</name>
<dbReference type="EMBL" id="QDKL01000001">
    <property type="protein sequence ID" value="RZF23117.1"/>
    <property type="molecule type" value="Genomic_DNA"/>
</dbReference>
<evidence type="ECO:0008006" key="4">
    <source>
        <dbReference type="Google" id="ProtNLM"/>
    </source>
</evidence>
<keyword evidence="3" id="KW-1185">Reference proteome</keyword>
<comment type="caution">
    <text evidence="2">The sequence shown here is derived from an EMBL/GenBank/DDBJ whole genome shotgun (WGS) entry which is preliminary data.</text>
</comment>
<evidence type="ECO:0000313" key="2">
    <source>
        <dbReference type="EMBL" id="RZF23117.1"/>
    </source>
</evidence>
<dbReference type="PROSITE" id="PS51257">
    <property type="entry name" value="PROKAR_LIPOPROTEIN"/>
    <property type="match status" value="1"/>
</dbReference>